<evidence type="ECO:0000313" key="2">
    <source>
        <dbReference type="Proteomes" id="UP001140217"/>
    </source>
</evidence>
<dbReference type="EMBL" id="JANBUL010000186">
    <property type="protein sequence ID" value="KAJ2779250.1"/>
    <property type="molecule type" value="Genomic_DNA"/>
</dbReference>
<dbReference type="AlphaFoldDB" id="A0A9W8LG96"/>
<dbReference type="Proteomes" id="UP001140217">
    <property type="component" value="Unassembled WGS sequence"/>
</dbReference>
<comment type="caution">
    <text evidence="1">The sequence shown here is derived from an EMBL/GenBank/DDBJ whole genome shotgun (WGS) entry which is preliminary data.</text>
</comment>
<keyword evidence="2" id="KW-1185">Reference proteome</keyword>
<sequence length="301" mass="33521">MQLHDLPDDVLRLVLEASFAPRVNSIAPTLKANLPLLAVCPTSLDLVVAADCVQMVKRVEIVVNYKLNPFPGLSAVIRLMRAAAEEWRGFDGELAAIYSDQLESLHSYHPITIVFLNLKELTVIYWPTDVVDGVEARYPDGHPWKLHFPKLSKLHVSCKLDVCPLLEVSIMRSSNSNPAALAAANRILESAQEGKERFLKVYDESIPVLPESITCTLLTALSIDADTSVDTALGLIRILPNLGSLYIWRLTLHDIQEDISVPGPDEDCRVEPFNARVKEMRPIAEFVSAYSNRQVYVSRHG</sequence>
<name>A0A9W8LG96_9FUNG</name>
<protein>
    <submittedName>
        <fullName evidence="1">Uncharacterized protein</fullName>
    </submittedName>
</protein>
<accession>A0A9W8LG96</accession>
<reference evidence="1" key="1">
    <citation type="submission" date="2022-07" db="EMBL/GenBank/DDBJ databases">
        <title>Phylogenomic reconstructions and comparative analyses of Kickxellomycotina fungi.</title>
        <authorList>
            <person name="Reynolds N.K."/>
            <person name="Stajich J.E."/>
            <person name="Barry K."/>
            <person name="Grigoriev I.V."/>
            <person name="Crous P."/>
            <person name="Smith M.E."/>
        </authorList>
    </citation>
    <scope>NUCLEOTIDE SEQUENCE</scope>
    <source>
        <strain evidence="1">NBRC 105414</strain>
    </source>
</reference>
<organism evidence="1 2">
    <name type="scientific">Coemansia javaensis</name>
    <dbReference type="NCBI Taxonomy" id="2761396"/>
    <lineage>
        <taxon>Eukaryota</taxon>
        <taxon>Fungi</taxon>
        <taxon>Fungi incertae sedis</taxon>
        <taxon>Zoopagomycota</taxon>
        <taxon>Kickxellomycotina</taxon>
        <taxon>Kickxellomycetes</taxon>
        <taxon>Kickxellales</taxon>
        <taxon>Kickxellaceae</taxon>
        <taxon>Coemansia</taxon>
    </lineage>
</organism>
<gene>
    <name evidence="1" type="ORF">H4R18_004125</name>
</gene>
<proteinExistence type="predicted"/>
<evidence type="ECO:0000313" key="1">
    <source>
        <dbReference type="EMBL" id="KAJ2779250.1"/>
    </source>
</evidence>